<proteinExistence type="predicted"/>
<organism evidence="1 2">
    <name type="scientific">Gordonia paraffinivorans</name>
    <dbReference type="NCBI Taxonomy" id="175628"/>
    <lineage>
        <taxon>Bacteria</taxon>
        <taxon>Bacillati</taxon>
        <taxon>Actinomycetota</taxon>
        <taxon>Actinomycetes</taxon>
        <taxon>Mycobacteriales</taxon>
        <taxon>Gordoniaceae</taxon>
        <taxon>Gordonia</taxon>
    </lineage>
</organism>
<dbReference type="AlphaFoldDB" id="A0ABD7V2K4"/>
<name>A0ABD7V2K4_9ACTN</name>
<dbReference type="EMBL" id="CAACYD010000006">
    <property type="protein sequence ID" value="VFA88469.1"/>
    <property type="molecule type" value="Genomic_DNA"/>
</dbReference>
<dbReference type="Pfam" id="PF10604">
    <property type="entry name" value="Polyketide_cyc2"/>
    <property type="match status" value="1"/>
</dbReference>
<dbReference type="InterPro" id="IPR023393">
    <property type="entry name" value="START-like_dom_sf"/>
</dbReference>
<dbReference type="RefSeq" id="WP_131734542.1">
    <property type="nucleotide sequence ID" value="NZ_CAACYD010000006.1"/>
</dbReference>
<reference evidence="1 2" key="1">
    <citation type="submission" date="2019-02" db="EMBL/GenBank/DDBJ databases">
        <authorList>
            <consortium name="Pathogen Informatics"/>
        </authorList>
    </citation>
    <scope>NUCLEOTIDE SEQUENCE [LARGE SCALE GENOMIC DNA]</scope>
    <source>
        <strain evidence="1 2">3012STDY6756503</strain>
    </source>
</reference>
<sequence>MQPFARFRFAATRPITADEVPDFLIEAPFRTHVVYDFPDLDTGELWKVVSSDRMWSWLPTVWGCRYPPGDPIGPGTVRDFQMYIHHWLIYAQREQILVWEAGERLVYTATDATLPFFGTWCEEYIVEPRAGGGSRLRWTMGVRVRFLGNVTLRFLTRPMQAVFRFGLRGLPRESGMGLSDVVEHRIGR</sequence>
<dbReference type="InterPro" id="IPR019587">
    <property type="entry name" value="Polyketide_cyclase/dehydratase"/>
</dbReference>
<comment type="caution">
    <text evidence="1">The sequence shown here is derived from an EMBL/GenBank/DDBJ whole genome shotgun (WGS) entry which is preliminary data.</text>
</comment>
<dbReference type="SUPFAM" id="SSF55961">
    <property type="entry name" value="Bet v1-like"/>
    <property type="match status" value="1"/>
</dbReference>
<evidence type="ECO:0000313" key="1">
    <source>
        <dbReference type="EMBL" id="VFA88469.1"/>
    </source>
</evidence>
<dbReference type="Proteomes" id="UP000360750">
    <property type="component" value="Unassembled WGS sequence"/>
</dbReference>
<evidence type="ECO:0000313" key="2">
    <source>
        <dbReference type="Proteomes" id="UP000360750"/>
    </source>
</evidence>
<dbReference type="Gene3D" id="3.30.530.20">
    <property type="match status" value="1"/>
</dbReference>
<dbReference type="GeneID" id="60750022"/>
<gene>
    <name evidence="1" type="ORF">NCTC8139_02014</name>
</gene>
<dbReference type="CDD" id="cd07821">
    <property type="entry name" value="PYR_PYL_RCAR_like"/>
    <property type="match status" value="1"/>
</dbReference>
<accession>A0ABD7V2K4</accession>
<protein>
    <submittedName>
        <fullName evidence="1">Polyketide cyclase / dehydrase and lipid transport</fullName>
    </submittedName>
</protein>